<evidence type="ECO:0000313" key="2">
    <source>
        <dbReference type="EMBL" id="KAK9310123.1"/>
    </source>
</evidence>
<dbReference type="Proteomes" id="UP001432146">
    <property type="component" value="Unassembled WGS sequence"/>
</dbReference>
<reference evidence="2 3" key="1">
    <citation type="submission" date="2024-05" db="EMBL/GenBank/DDBJ databases">
        <title>The nuclear and mitochondrial genome assemblies of Tetragonisca angustula (Apidae: Meliponini), a tiny yet remarkable pollinator in the Neotropics.</title>
        <authorList>
            <person name="Ferrari R."/>
            <person name="Ricardo P.C."/>
            <person name="Dias F.C."/>
            <person name="Araujo N.S."/>
            <person name="Soares D.O."/>
            <person name="Zhou Q.-S."/>
            <person name="Zhu C.-D."/>
            <person name="Coutinho L."/>
            <person name="Airas M.C."/>
            <person name="Batista T.M."/>
        </authorList>
    </citation>
    <scope>NUCLEOTIDE SEQUENCE [LARGE SCALE GENOMIC DNA]</scope>
    <source>
        <strain evidence="2">ASF017062</strain>
        <tissue evidence="2">Abdomen</tissue>
    </source>
</reference>
<feature type="compositionally biased region" description="Basic and acidic residues" evidence="1">
    <location>
        <begin position="110"/>
        <end position="125"/>
    </location>
</feature>
<accession>A0AAW1AM42</accession>
<feature type="region of interest" description="Disordered" evidence="1">
    <location>
        <begin position="1"/>
        <end position="31"/>
    </location>
</feature>
<organism evidence="2 3">
    <name type="scientific">Tetragonisca angustula</name>
    <dbReference type="NCBI Taxonomy" id="166442"/>
    <lineage>
        <taxon>Eukaryota</taxon>
        <taxon>Metazoa</taxon>
        <taxon>Ecdysozoa</taxon>
        <taxon>Arthropoda</taxon>
        <taxon>Hexapoda</taxon>
        <taxon>Insecta</taxon>
        <taxon>Pterygota</taxon>
        <taxon>Neoptera</taxon>
        <taxon>Endopterygota</taxon>
        <taxon>Hymenoptera</taxon>
        <taxon>Apocrita</taxon>
        <taxon>Aculeata</taxon>
        <taxon>Apoidea</taxon>
        <taxon>Anthophila</taxon>
        <taxon>Apidae</taxon>
        <taxon>Tetragonisca</taxon>
    </lineage>
</organism>
<feature type="region of interest" description="Disordered" evidence="1">
    <location>
        <begin position="101"/>
        <end position="130"/>
    </location>
</feature>
<evidence type="ECO:0000256" key="1">
    <source>
        <dbReference type="SAM" id="MobiDB-lite"/>
    </source>
</evidence>
<sequence>MKPASEGPLNRHDRAKKERDSPNPASTFTKNRQIPVSIILSMEKQFTQPALNNPGVKNLCTLEFNLLLVVGRRAFEFSGRWRDSSEKLPPRPFVAVEKTAEAGVSPAKSSDGRDVAPSKVSERLKRKDHQWRRAFGSKSGERTAGGKRSVCDEAIYSGRWVRRRRRKGETRIRRACRERGRQASSIQGVDCDMKDTAAKRPPRTRGQWPTCARDTYDSDAEITGRDYFVDRARGLSRIMLRRATAY</sequence>
<name>A0AAW1AM42_9HYME</name>
<feature type="compositionally biased region" description="Basic and acidic residues" evidence="1">
    <location>
        <begin position="9"/>
        <end position="21"/>
    </location>
</feature>
<evidence type="ECO:0000313" key="3">
    <source>
        <dbReference type="Proteomes" id="UP001432146"/>
    </source>
</evidence>
<dbReference type="EMBL" id="JAWNGG020000005">
    <property type="protein sequence ID" value="KAK9310123.1"/>
    <property type="molecule type" value="Genomic_DNA"/>
</dbReference>
<gene>
    <name evidence="2" type="ORF">QLX08_000414</name>
</gene>
<protein>
    <submittedName>
        <fullName evidence="2">Uncharacterized protein</fullName>
    </submittedName>
</protein>
<keyword evidence="3" id="KW-1185">Reference proteome</keyword>
<dbReference type="AlphaFoldDB" id="A0AAW1AM42"/>
<comment type="caution">
    <text evidence="2">The sequence shown here is derived from an EMBL/GenBank/DDBJ whole genome shotgun (WGS) entry which is preliminary data.</text>
</comment>
<proteinExistence type="predicted"/>